<dbReference type="PANTHER" id="PTHR20930">
    <property type="entry name" value="OVARIAN CARCINOMA ANTIGEN CA125-RELATED"/>
    <property type="match status" value="1"/>
</dbReference>
<feature type="coiled-coil region" evidence="5">
    <location>
        <begin position="352"/>
        <end position="382"/>
    </location>
</feature>
<reference evidence="7" key="1">
    <citation type="submission" date="2014-12" db="EMBL/GenBank/DDBJ databases">
        <authorList>
            <person name="Jaenicke S."/>
        </authorList>
    </citation>
    <scope>NUCLEOTIDE SEQUENCE [LARGE SCALE GENOMIC DNA]</scope>
    <source>
        <strain evidence="7">CBS1600</strain>
    </source>
</reference>
<evidence type="ECO:0000313" key="9">
    <source>
        <dbReference type="Proteomes" id="UP000038830"/>
    </source>
</evidence>
<reference evidence="9" key="2">
    <citation type="journal article" date="2015" name="J. Biotechnol.">
        <title>The structure of the Cyberlindnera jadinii genome and its relation to Candida utilis analyzed by the occurrence of single nucleotide polymorphisms.</title>
        <authorList>
            <person name="Rupp O."/>
            <person name="Brinkrolf K."/>
            <person name="Buerth C."/>
            <person name="Kunigo M."/>
            <person name="Schneider J."/>
            <person name="Jaenicke S."/>
            <person name="Goesmann A."/>
            <person name="Puehler A."/>
            <person name="Jaeger K.-E."/>
            <person name="Ernst J.F."/>
        </authorList>
    </citation>
    <scope>NUCLEOTIDE SEQUENCE [LARGE SCALE GENOMIC DNA]</scope>
    <source>
        <strain evidence="9">ATCC 18201 / CBS 1600 / BCRC 20928 / JCM 3617 / NBRC 0987 / NRRL Y-1542</strain>
    </source>
</reference>
<dbReference type="InterPro" id="IPR043145">
    <property type="entry name" value="Znf_ZZ_sf"/>
</dbReference>
<dbReference type="AlphaFoldDB" id="A0A0H5C7V2"/>
<dbReference type="RefSeq" id="XP_020068490.1">
    <property type="nucleotide sequence ID" value="XM_020213850.1"/>
</dbReference>
<gene>
    <name evidence="7" type="ORF">BN1211_5190</name>
    <name evidence="8" type="ORF">CYBJADRAFT_164449</name>
</gene>
<reference evidence="8 10" key="3">
    <citation type="journal article" date="2016" name="Proc. Natl. Acad. Sci. U.S.A.">
        <title>Comparative genomics of biotechnologically important yeasts.</title>
        <authorList>
            <person name="Riley R."/>
            <person name="Haridas S."/>
            <person name="Wolfe K.H."/>
            <person name="Lopes M.R."/>
            <person name="Hittinger C.T."/>
            <person name="Goeker M."/>
            <person name="Salamov A.A."/>
            <person name="Wisecaver J.H."/>
            <person name="Long T.M."/>
            <person name="Calvey C.H."/>
            <person name="Aerts A.L."/>
            <person name="Barry K.W."/>
            <person name="Choi C."/>
            <person name="Clum A."/>
            <person name="Coughlan A.Y."/>
            <person name="Deshpande S."/>
            <person name="Douglass A.P."/>
            <person name="Hanson S.J."/>
            <person name="Klenk H.-P."/>
            <person name="LaButti K.M."/>
            <person name="Lapidus A."/>
            <person name="Lindquist E.A."/>
            <person name="Lipzen A.M."/>
            <person name="Meier-Kolthoff J.P."/>
            <person name="Ohm R.A."/>
            <person name="Otillar R.P."/>
            <person name="Pangilinan J.L."/>
            <person name="Peng Y."/>
            <person name="Rokas A."/>
            <person name="Rosa C.A."/>
            <person name="Scheuner C."/>
            <person name="Sibirny A.A."/>
            <person name="Slot J.C."/>
            <person name="Stielow J.B."/>
            <person name="Sun H."/>
            <person name="Kurtzman C.P."/>
            <person name="Blackwell M."/>
            <person name="Grigoriev I.V."/>
            <person name="Jeffries T.W."/>
        </authorList>
    </citation>
    <scope>NUCLEOTIDE SEQUENCE [LARGE SCALE GENOMIC DNA]</scope>
    <source>
        <strain evidence="10">ATCC 18201 / CBS 1600 / BCRC 20928 / JCM 3617 / NBRC 0987 / NRRL Y-1542</strain>
        <strain evidence="8">NRRL Y-1542</strain>
    </source>
</reference>
<feature type="domain" description="ZZ-type" evidence="6">
    <location>
        <begin position="195"/>
        <end position="261"/>
    </location>
</feature>
<evidence type="ECO:0000256" key="2">
    <source>
        <dbReference type="ARBA" id="ARBA00022771"/>
    </source>
</evidence>
<dbReference type="CDD" id="cd02249">
    <property type="entry name" value="ZZ"/>
    <property type="match status" value="1"/>
</dbReference>
<evidence type="ECO:0000256" key="5">
    <source>
        <dbReference type="SAM" id="Coils"/>
    </source>
</evidence>
<dbReference type="OrthoDB" id="3981215at2759"/>
<dbReference type="SUPFAM" id="SSF57850">
    <property type="entry name" value="RING/U-box"/>
    <property type="match status" value="2"/>
</dbReference>
<dbReference type="PROSITE" id="PS50135">
    <property type="entry name" value="ZF_ZZ_2"/>
    <property type="match status" value="2"/>
</dbReference>
<dbReference type="Proteomes" id="UP000094389">
    <property type="component" value="Unassembled WGS sequence"/>
</dbReference>
<evidence type="ECO:0000313" key="7">
    <source>
        <dbReference type="EMBL" id="CEP24380.1"/>
    </source>
</evidence>
<dbReference type="InterPro" id="IPR000433">
    <property type="entry name" value="Znf_ZZ"/>
</dbReference>
<dbReference type="GO" id="GO:0008270">
    <property type="term" value="F:zinc ion binding"/>
    <property type="evidence" value="ECO:0007669"/>
    <property type="project" value="UniProtKB-KW"/>
</dbReference>
<dbReference type="STRING" id="983966.A0A0H5C7V2"/>
<dbReference type="Proteomes" id="UP000038830">
    <property type="component" value="Unassembled WGS sequence"/>
</dbReference>
<dbReference type="SMART" id="SM00291">
    <property type="entry name" value="ZnF_ZZ"/>
    <property type="match status" value="2"/>
</dbReference>
<proteinExistence type="predicted"/>
<dbReference type="Gene3D" id="3.30.60.90">
    <property type="match status" value="2"/>
</dbReference>
<sequence length="628" mass="69613">MDQESKQVDITVEWQGAKHTESMDSEAVNKEALTGLVKRSFGGLPAKFKLERRSKKFKGYVPLRTKEDYKYLKRSLAVKNTLVLRVVVDVGVEAAVAASQKTPKVVKSAQGSVGTKEPVDIAPKKKDILGKVEKSKKPDTYVSVPKDGFERLCKEIANLSAKLDKVVEKEESIKNHEHADGLNHHGESTITVGYHDSVYCDGCSFPCTERTRISGYRYSCKVCPDFDLCEKCYRDQDTVTWSCGVNHSKSHEMARTSPVSFSTLKTNKSAGELVRFHPGVFCDVCCPIGDPEHAIVGNRYKCKQCFNYDLCETCYSEGRSSGYHSACHEVVKYPAFVEVQLAGSLTEAATNESKVDEVKKDLEEQNEILQAQLKSLEDITDKYSSLIGLAKGYNIEELVKIGLKHVGRKEKSSNPSIKITSLVQGDFLQFVVANLSSRPTLANSMLELRSVSSSPTTIKFCIRNPIQSDCVIKLKTRIADLNDSPSNFLKKCSVKMLSEDGELILSGEFKDSQSIILVQVANEDLHPPQECLQDVLNTPESSIALEKKATKSVEETNTSISTLKEKAENGSDTNSLDPEADLGDTIVLSLDEFSRVLTLEDTDDDYSTLEDYEILSTDDYISEDQSTV</sequence>
<accession>A0A1E4RW76</accession>
<organism evidence="7 9">
    <name type="scientific">Cyberlindnera jadinii (strain ATCC 18201 / CBS 1600 / BCRC 20928 / JCM 3617 / NBRC 0987 / NRRL Y-1542)</name>
    <name type="common">Torula yeast</name>
    <name type="synonym">Candida utilis</name>
    <dbReference type="NCBI Taxonomy" id="983966"/>
    <lineage>
        <taxon>Eukaryota</taxon>
        <taxon>Fungi</taxon>
        <taxon>Dikarya</taxon>
        <taxon>Ascomycota</taxon>
        <taxon>Saccharomycotina</taxon>
        <taxon>Saccharomycetes</taxon>
        <taxon>Phaffomycetales</taxon>
        <taxon>Phaffomycetaceae</taxon>
        <taxon>Cyberlindnera</taxon>
    </lineage>
</organism>
<feature type="domain" description="ZZ-type" evidence="6">
    <location>
        <begin position="277"/>
        <end position="338"/>
    </location>
</feature>
<protein>
    <recommendedName>
        <fullName evidence="6">ZZ-type domain-containing protein</fullName>
    </recommendedName>
</protein>
<evidence type="ECO:0000256" key="4">
    <source>
        <dbReference type="PROSITE-ProRule" id="PRU00228"/>
    </source>
</evidence>
<evidence type="ECO:0000256" key="3">
    <source>
        <dbReference type="ARBA" id="ARBA00022833"/>
    </source>
</evidence>
<dbReference type="EMBL" id="CDQK01000006">
    <property type="protein sequence ID" value="CEP24380.1"/>
    <property type="molecule type" value="Genomic_DNA"/>
</dbReference>
<evidence type="ECO:0000313" key="10">
    <source>
        <dbReference type="Proteomes" id="UP000094389"/>
    </source>
</evidence>
<dbReference type="EMBL" id="KV453941">
    <property type="protein sequence ID" value="ODV71451.1"/>
    <property type="molecule type" value="Genomic_DNA"/>
</dbReference>
<accession>A0A0H5C7V2</accession>
<dbReference type="Pfam" id="PF00569">
    <property type="entry name" value="ZZ"/>
    <property type="match status" value="2"/>
</dbReference>
<evidence type="ECO:0000259" key="6">
    <source>
        <dbReference type="PROSITE" id="PS50135"/>
    </source>
</evidence>
<dbReference type="PANTHER" id="PTHR20930:SF0">
    <property type="entry name" value="PROTEIN ILRUN"/>
    <property type="match status" value="1"/>
</dbReference>
<keyword evidence="2 4" id="KW-0863">Zinc-finger</keyword>
<keyword evidence="5" id="KW-0175">Coiled coil</keyword>
<dbReference type="GeneID" id="30988246"/>
<evidence type="ECO:0000313" key="8">
    <source>
        <dbReference type="EMBL" id="ODV71451.1"/>
    </source>
</evidence>
<keyword evidence="10" id="KW-1185">Reference proteome</keyword>
<keyword evidence="3" id="KW-0862">Zinc</keyword>
<keyword evidence="1" id="KW-0479">Metal-binding</keyword>
<name>A0A0H5C7V2_CYBJN</name>
<evidence type="ECO:0000256" key="1">
    <source>
        <dbReference type="ARBA" id="ARBA00022723"/>
    </source>
</evidence>